<dbReference type="Proteomes" id="UP001157034">
    <property type="component" value="Unassembled WGS sequence"/>
</dbReference>
<feature type="transmembrane region" description="Helical" evidence="1">
    <location>
        <begin position="103"/>
        <end position="121"/>
    </location>
</feature>
<organism evidence="2 3">
    <name type="scientific">Pseudolysinimonas kribbensis</name>
    <dbReference type="NCBI Taxonomy" id="433641"/>
    <lineage>
        <taxon>Bacteria</taxon>
        <taxon>Bacillati</taxon>
        <taxon>Actinomycetota</taxon>
        <taxon>Actinomycetes</taxon>
        <taxon>Micrococcales</taxon>
        <taxon>Microbacteriaceae</taxon>
        <taxon>Pseudolysinimonas</taxon>
    </lineage>
</organism>
<protein>
    <submittedName>
        <fullName evidence="2">Uncharacterized protein</fullName>
    </submittedName>
</protein>
<evidence type="ECO:0000313" key="2">
    <source>
        <dbReference type="EMBL" id="GMA96590.1"/>
    </source>
</evidence>
<evidence type="ECO:0000256" key="1">
    <source>
        <dbReference type="SAM" id="Phobius"/>
    </source>
</evidence>
<feature type="transmembrane region" description="Helical" evidence="1">
    <location>
        <begin position="44"/>
        <end position="66"/>
    </location>
</feature>
<dbReference type="EMBL" id="BSVB01000001">
    <property type="protein sequence ID" value="GMA96590.1"/>
    <property type="molecule type" value="Genomic_DNA"/>
</dbReference>
<keyword evidence="1" id="KW-0472">Membrane</keyword>
<reference evidence="3" key="1">
    <citation type="journal article" date="2019" name="Int. J. Syst. Evol. Microbiol.">
        <title>The Global Catalogue of Microorganisms (GCM) 10K type strain sequencing project: providing services to taxonomists for standard genome sequencing and annotation.</title>
        <authorList>
            <consortium name="The Broad Institute Genomics Platform"/>
            <consortium name="The Broad Institute Genome Sequencing Center for Infectious Disease"/>
            <person name="Wu L."/>
            <person name="Ma J."/>
        </authorList>
    </citation>
    <scope>NUCLEOTIDE SEQUENCE [LARGE SCALE GENOMIC DNA]</scope>
    <source>
        <strain evidence="3">NBRC 108894</strain>
    </source>
</reference>
<comment type="caution">
    <text evidence="2">The sequence shown here is derived from an EMBL/GenBank/DDBJ whole genome shotgun (WGS) entry which is preliminary data.</text>
</comment>
<proteinExistence type="predicted"/>
<keyword evidence="3" id="KW-1185">Reference proteome</keyword>
<gene>
    <name evidence="2" type="ORF">GCM10025881_34140</name>
</gene>
<feature type="transmembrane region" description="Helical" evidence="1">
    <location>
        <begin position="12"/>
        <end position="32"/>
    </location>
</feature>
<accession>A0ABQ6KAL1</accession>
<feature type="transmembrane region" description="Helical" evidence="1">
    <location>
        <begin position="78"/>
        <end position="97"/>
    </location>
</feature>
<sequence>MNETLRSRFRPVLVLVTAYLLVSGAMETVLVVQSVTGTSVDSAIWTRCSLVLASALVLLLLAVAAARGSRSSWIRTRIISPVVVIAVIVIVAIPGFLPDWVRLEQALCGALVLPAAIILNLPRTAALFPKATASTTAVSDAERAA</sequence>
<keyword evidence="1" id="KW-0812">Transmembrane</keyword>
<evidence type="ECO:0000313" key="3">
    <source>
        <dbReference type="Proteomes" id="UP001157034"/>
    </source>
</evidence>
<dbReference type="RefSeq" id="WP_284255127.1">
    <property type="nucleotide sequence ID" value="NZ_BAAAQO010000004.1"/>
</dbReference>
<name>A0ABQ6KAL1_9MICO</name>
<keyword evidence="1" id="KW-1133">Transmembrane helix</keyword>